<dbReference type="InterPro" id="IPR001867">
    <property type="entry name" value="OmpR/PhoB-type_DNA-bd"/>
</dbReference>
<dbReference type="InterPro" id="IPR039420">
    <property type="entry name" value="WalR-like"/>
</dbReference>
<evidence type="ECO:0000256" key="3">
    <source>
        <dbReference type="ARBA" id="ARBA00023015"/>
    </source>
</evidence>
<dbReference type="InterPro" id="IPR011006">
    <property type="entry name" value="CheY-like_superfamily"/>
</dbReference>
<dbReference type="Proteomes" id="UP000267077">
    <property type="component" value="Unassembled WGS sequence"/>
</dbReference>
<evidence type="ECO:0000256" key="2">
    <source>
        <dbReference type="ARBA" id="ARBA00023012"/>
    </source>
</evidence>
<keyword evidence="4 7" id="KW-0238">DNA-binding</keyword>
<reference evidence="10 11" key="1">
    <citation type="submission" date="2018-12" db="EMBL/GenBank/DDBJ databases">
        <title>Dyella dinghuensis sp. nov. DHOA06 and Dyella choica sp. nov. 4M-K27, isolated from forest soil.</title>
        <authorList>
            <person name="Qiu L.-H."/>
            <person name="Gao Z.-H."/>
        </authorList>
    </citation>
    <scope>NUCLEOTIDE SEQUENCE [LARGE SCALE GENOMIC DNA]</scope>
    <source>
        <strain evidence="10 11">DHOA06</strain>
    </source>
</reference>
<name>A0A3S0PHV4_9GAMM</name>
<evidence type="ECO:0000256" key="7">
    <source>
        <dbReference type="PROSITE-ProRule" id="PRU01091"/>
    </source>
</evidence>
<dbReference type="InterPro" id="IPR001789">
    <property type="entry name" value="Sig_transdc_resp-reg_receiver"/>
</dbReference>
<dbReference type="OrthoDB" id="9802426at2"/>
<dbReference type="AlphaFoldDB" id="A0A3S0PHV4"/>
<gene>
    <name evidence="10" type="ORF">EKH79_04990</name>
</gene>
<dbReference type="GO" id="GO:0000156">
    <property type="term" value="F:phosphorelay response regulator activity"/>
    <property type="evidence" value="ECO:0007669"/>
    <property type="project" value="TreeGrafter"/>
</dbReference>
<dbReference type="GO" id="GO:0000976">
    <property type="term" value="F:transcription cis-regulatory region binding"/>
    <property type="evidence" value="ECO:0007669"/>
    <property type="project" value="TreeGrafter"/>
</dbReference>
<keyword evidence="3" id="KW-0805">Transcription regulation</keyword>
<dbReference type="SMART" id="SM00448">
    <property type="entry name" value="REC"/>
    <property type="match status" value="1"/>
</dbReference>
<dbReference type="SMART" id="SM00862">
    <property type="entry name" value="Trans_reg_C"/>
    <property type="match status" value="1"/>
</dbReference>
<dbReference type="PROSITE" id="PS51755">
    <property type="entry name" value="OMPR_PHOB"/>
    <property type="match status" value="1"/>
</dbReference>
<dbReference type="GO" id="GO:0005829">
    <property type="term" value="C:cytosol"/>
    <property type="evidence" value="ECO:0007669"/>
    <property type="project" value="TreeGrafter"/>
</dbReference>
<keyword evidence="5" id="KW-0804">Transcription</keyword>
<dbReference type="GO" id="GO:0032993">
    <property type="term" value="C:protein-DNA complex"/>
    <property type="evidence" value="ECO:0007669"/>
    <property type="project" value="TreeGrafter"/>
</dbReference>
<evidence type="ECO:0000313" key="11">
    <source>
        <dbReference type="Proteomes" id="UP000267077"/>
    </source>
</evidence>
<dbReference type="EMBL" id="RYZR01000003">
    <property type="protein sequence ID" value="RUL66054.1"/>
    <property type="molecule type" value="Genomic_DNA"/>
</dbReference>
<proteinExistence type="predicted"/>
<dbReference type="PANTHER" id="PTHR48111:SF22">
    <property type="entry name" value="REGULATOR OF RPOS"/>
    <property type="match status" value="1"/>
</dbReference>
<dbReference type="GO" id="GO:0006355">
    <property type="term" value="P:regulation of DNA-templated transcription"/>
    <property type="evidence" value="ECO:0007669"/>
    <property type="project" value="InterPro"/>
</dbReference>
<accession>A0A3S0PHV4</accession>
<feature type="domain" description="OmpR/PhoB-type" evidence="9">
    <location>
        <begin position="133"/>
        <end position="230"/>
    </location>
</feature>
<evidence type="ECO:0000259" key="9">
    <source>
        <dbReference type="PROSITE" id="PS51755"/>
    </source>
</evidence>
<dbReference type="Pfam" id="PF00486">
    <property type="entry name" value="Trans_reg_C"/>
    <property type="match status" value="1"/>
</dbReference>
<keyword evidence="11" id="KW-1185">Reference proteome</keyword>
<dbReference type="PANTHER" id="PTHR48111">
    <property type="entry name" value="REGULATOR OF RPOS"/>
    <property type="match status" value="1"/>
</dbReference>
<dbReference type="FunFam" id="1.10.10.10:FF:000058">
    <property type="entry name" value="DNA-binding response OmpR family regulator"/>
    <property type="match status" value="1"/>
</dbReference>
<protein>
    <submittedName>
        <fullName evidence="10">Response regulator transcription factor</fullName>
    </submittedName>
</protein>
<dbReference type="CDD" id="cd17624">
    <property type="entry name" value="REC_OmpR_PmrA-like"/>
    <property type="match status" value="1"/>
</dbReference>
<keyword evidence="1 6" id="KW-0597">Phosphoprotein</keyword>
<evidence type="ECO:0000256" key="1">
    <source>
        <dbReference type="ARBA" id="ARBA00022553"/>
    </source>
</evidence>
<dbReference type="PROSITE" id="PS50110">
    <property type="entry name" value="RESPONSE_REGULATORY"/>
    <property type="match status" value="1"/>
</dbReference>
<feature type="domain" description="Response regulatory" evidence="8">
    <location>
        <begin position="9"/>
        <end position="124"/>
    </location>
</feature>
<feature type="modified residue" description="4-aspartylphosphate" evidence="6">
    <location>
        <position position="58"/>
    </location>
</feature>
<evidence type="ECO:0000256" key="4">
    <source>
        <dbReference type="ARBA" id="ARBA00023125"/>
    </source>
</evidence>
<evidence type="ECO:0000259" key="8">
    <source>
        <dbReference type="PROSITE" id="PS50110"/>
    </source>
</evidence>
<dbReference type="Gene3D" id="1.10.10.10">
    <property type="entry name" value="Winged helix-like DNA-binding domain superfamily/Winged helix DNA-binding domain"/>
    <property type="match status" value="1"/>
</dbReference>
<feature type="DNA-binding region" description="OmpR/PhoB-type" evidence="7">
    <location>
        <begin position="133"/>
        <end position="230"/>
    </location>
</feature>
<evidence type="ECO:0000256" key="6">
    <source>
        <dbReference type="PROSITE-ProRule" id="PRU00169"/>
    </source>
</evidence>
<comment type="caution">
    <text evidence="10">The sequence shown here is derived from an EMBL/GenBank/DDBJ whole genome shotgun (WGS) entry which is preliminary data.</text>
</comment>
<dbReference type="FunFam" id="3.40.50.2300:FF:000001">
    <property type="entry name" value="DNA-binding response regulator PhoB"/>
    <property type="match status" value="1"/>
</dbReference>
<evidence type="ECO:0000313" key="10">
    <source>
        <dbReference type="EMBL" id="RUL66054.1"/>
    </source>
</evidence>
<dbReference type="Gene3D" id="3.40.50.2300">
    <property type="match status" value="1"/>
</dbReference>
<dbReference type="Pfam" id="PF00072">
    <property type="entry name" value="Response_reg"/>
    <property type="match status" value="1"/>
</dbReference>
<dbReference type="CDD" id="cd00383">
    <property type="entry name" value="trans_reg_C"/>
    <property type="match status" value="1"/>
</dbReference>
<dbReference type="Gene3D" id="6.10.250.690">
    <property type="match status" value="1"/>
</dbReference>
<keyword evidence="2" id="KW-0902">Two-component regulatory system</keyword>
<evidence type="ECO:0000256" key="5">
    <source>
        <dbReference type="ARBA" id="ARBA00023163"/>
    </source>
</evidence>
<dbReference type="InterPro" id="IPR036388">
    <property type="entry name" value="WH-like_DNA-bd_sf"/>
</dbReference>
<organism evidence="10 11">
    <name type="scientific">Dyella dinghuensis</name>
    <dbReference type="NCBI Taxonomy" id="1920169"/>
    <lineage>
        <taxon>Bacteria</taxon>
        <taxon>Pseudomonadati</taxon>
        <taxon>Pseudomonadota</taxon>
        <taxon>Gammaproteobacteria</taxon>
        <taxon>Lysobacterales</taxon>
        <taxon>Rhodanobacteraceae</taxon>
        <taxon>Dyella</taxon>
    </lineage>
</organism>
<sequence length="243" mass="27288">MMENESTATILLVEDNIEIASVISEYLEKIGYRVEVAHDGITGLHLAVSKPYDIIVLDLMLPGIDGIAVCRKLRGDAKNSTPLLMLTARDTIEEKLEGLEAGADDYMVKPFELRELDARLRALIRRQRRQMSSETLVVGNLKFDKALLKVSRNGKEISVSPLGLRLLEILMRESPRVVGRAEIEKEIWSDTLPDSDTLRSHMYNLRRVIDKPFDYPLLHTIPGTGYRLADMGPHVSEPDPTPG</sequence>
<dbReference type="SUPFAM" id="SSF52172">
    <property type="entry name" value="CheY-like"/>
    <property type="match status" value="1"/>
</dbReference>